<dbReference type="Proteomes" id="UP000695562">
    <property type="component" value="Unassembled WGS sequence"/>
</dbReference>
<protein>
    <submittedName>
        <fullName evidence="1">Uncharacterized protein</fullName>
    </submittedName>
</protein>
<evidence type="ECO:0000313" key="2">
    <source>
        <dbReference type="Proteomes" id="UP000695562"/>
    </source>
</evidence>
<organism evidence="1 2">
    <name type="scientific">Polysphondylium violaceum</name>
    <dbReference type="NCBI Taxonomy" id="133409"/>
    <lineage>
        <taxon>Eukaryota</taxon>
        <taxon>Amoebozoa</taxon>
        <taxon>Evosea</taxon>
        <taxon>Eumycetozoa</taxon>
        <taxon>Dictyostelia</taxon>
        <taxon>Dictyosteliales</taxon>
        <taxon>Dictyosteliaceae</taxon>
        <taxon>Polysphondylium</taxon>
    </lineage>
</organism>
<keyword evidence="2" id="KW-1185">Reference proteome</keyword>
<evidence type="ECO:0000313" key="1">
    <source>
        <dbReference type="EMBL" id="KAF2078225.1"/>
    </source>
</evidence>
<gene>
    <name evidence="1" type="ORF">CYY_000515</name>
</gene>
<proteinExistence type="predicted"/>
<name>A0A8J4V2E2_9MYCE</name>
<reference evidence="1" key="1">
    <citation type="submission" date="2020-01" db="EMBL/GenBank/DDBJ databases">
        <title>Development of genomics and gene disruption for Polysphondylium violaceum indicates a role for the polyketide synthase stlB in stalk morphogenesis.</title>
        <authorList>
            <person name="Narita B."/>
            <person name="Kawabe Y."/>
            <person name="Kin K."/>
            <person name="Saito T."/>
            <person name="Gibbs R."/>
            <person name="Kuspa A."/>
            <person name="Muzny D."/>
            <person name="Queller D."/>
            <person name="Richards S."/>
            <person name="Strassman J."/>
            <person name="Sucgang R."/>
            <person name="Worley K."/>
            <person name="Schaap P."/>
        </authorList>
    </citation>
    <scope>NUCLEOTIDE SEQUENCE</scope>
    <source>
        <strain evidence="1">QSvi11</strain>
    </source>
</reference>
<dbReference type="EMBL" id="AJWJ01000009">
    <property type="protein sequence ID" value="KAF2078225.1"/>
    <property type="molecule type" value="Genomic_DNA"/>
</dbReference>
<comment type="caution">
    <text evidence="1">The sequence shown here is derived from an EMBL/GenBank/DDBJ whole genome shotgun (WGS) entry which is preliminary data.</text>
</comment>
<sequence>MREYFSYPTLGEYFSVRELGERSSGSHNYEYFAVYRLFKENSNTISFGYMDGLGCAKGSAAATQSKRFYRETRYSVQNNFNFNQNQF</sequence>
<accession>A0A8J4V2E2</accession>
<dbReference type="AlphaFoldDB" id="A0A8J4V2E2"/>